<dbReference type="GeneID" id="92081339"/>
<keyword evidence="1" id="KW-1133">Transmembrane helix</keyword>
<dbReference type="EMBL" id="JAQQWE010000008">
    <property type="protein sequence ID" value="KAK7942942.1"/>
    <property type="molecule type" value="Genomic_DNA"/>
</dbReference>
<accession>A0ABR1PYX8</accession>
<proteinExistence type="predicted"/>
<organism evidence="2 3">
    <name type="scientific">Apiospora aurea</name>
    <dbReference type="NCBI Taxonomy" id="335848"/>
    <lineage>
        <taxon>Eukaryota</taxon>
        <taxon>Fungi</taxon>
        <taxon>Dikarya</taxon>
        <taxon>Ascomycota</taxon>
        <taxon>Pezizomycotina</taxon>
        <taxon>Sordariomycetes</taxon>
        <taxon>Xylariomycetidae</taxon>
        <taxon>Amphisphaeriales</taxon>
        <taxon>Apiosporaceae</taxon>
        <taxon>Apiospora</taxon>
    </lineage>
</organism>
<evidence type="ECO:0000313" key="3">
    <source>
        <dbReference type="Proteomes" id="UP001391051"/>
    </source>
</evidence>
<reference evidence="2 3" key="1">
    <citation type="submission" date="2023-01" db="EMBL/GenBank/DDBJ databases">
        <title>Analysis of 21 Apiospora genomes using comparative genomics revels a genus with tremendous synthesis potential of carbohydrate active enzymes and secondary metabolites.</title>
        <authorList>
            <person name="Sorensen T."/>
        </authorList>
    </citation>
    <scope>NUCLEOTIDE SEQUENCE [LARGE SCALE GENOMIC DNA]</scope>
    <source>
        <strain evidence="2 3">CBS 24483</strain>
    </source>
</reference>
<evidence type="ECO:0000313" key="2">
    <source>
        <dbReference type="EMBL" id="KAK7942942.1"/>
    </source>
</evidence>
<protein>
    <submittedName>
        <fullName evidence="2">Uncharacterized protein</fullName>
    </submittedName>
</protein>
<feature type="transmembrane region" description="Helical" evidence="1">
    <location>
        <begin position="259"/>
        <end position="284"/>
    </location>
</feature>
<sequence length="301" mass="33664">MRLNLAHSARPVHSHDDLLDLIEAIRSQPIRTRTDLTAEYFTGLKNVATAPLPVDQHRAVNLAVQVISMVSCTASKRASGGMLELGSLPILWQDEVSFADFMFSAFPVSEPRRIQPEVKFAIAAARLKKIAGLRFEPTDDLRNHLSVLKEHIAAHEKATRKGTSSHTSAMLAQVSREVLHSIQIVLFPFNSDSEILLRRLVRKESLDPDCTQYGFVVGGDDFTYCYFGSKLMDLYEEVDNPSPRGFMEKWFERKSGARYVMMATFIGVIIAVVLGILSLAVGIFQSWVAYQAWKYPVSTGN</sequence>
<keyword evidence="3" id="KW-1185">Reference proteome</keyword>
<comment type="caution">
    <text evidence="2">The sequence shown here is derived from an EMBL/GenBank/DDBJ whole genome shotgun (WGS) entry which is preliminary data.</text>
</comment>
<evidence type="ECO:0000256" key="1">
    <source>
        <dbReference type="SAM" id="Phobius"/>
    </source>
</evidence>
<gene>
    <name evidence="2" type="ORF">PG986_012055</name>
</gene>
<dbReference type="RefSeq" id="XP_066694973.1">
    <property type="nucleotide sequence ID" value="XM_066848277.1"/>
</dbReference>
<name>A0ABR1PYX8_9PEZI</name>
<dbReference type="Proteomes" id="UP001391051">
    <property type="component" value="Unassembled WGS sequence"/>
</dbReference>
<keyword evidence="1" id="KW-0812">Transmembrane</keyword>
<keyword evidence="1" id="KW-0472">Membrane</keyword>